<feature type="transmembrane region" description="Helical" evidence="4">
    <location>
        <begin position="81"/>
        <end position="99"/>
    </location>
</feature>
<dbReference type="EMBL" id="BLTE01000007">
    <property type="protein sequence ID" value="GFK93922.1"/>
    <property type="molecule type" value="Genomic_DNA"/>
</dbReference>
<evidence type="ECO:0000256" key="3">
    <source>
        <dbReference type="ARBA" id="ARBA00023136"/>
    </source>
</evidence>
<dbReference type="PROSITE" id="PS50850">
    <property type="entry name" value="MFS"/>
    <property type="match status" value="1"/>
</dbReference>
<feature type="domain" description="Major facilitator superfamily (MFS) profile" evidence="5">
    <location>
        <begin position="211"/>
        <end position="404"/>
    </location>
</feature>
<feature type="transmembrane region" description="Helical" evidence="4">
    <location>
        <begin position="220"/>
        <end position="241"/>
    </location>
</feature>
<accession>A0A6V8LMM4</accession>
<evidence type="ECO:0000313" key="7">
    <source>
        <dbReference type="Proteomes" id="UP000494245"/>
    </source>
</evidence>
<sequence length="404" mass="42293">MTPPSDDGPQRLFTYDFAVLTLAAAFGFCNIAVFYGLASWLERQGVDPAWRGAVIAAEPMAALAVRPFLSVLVTARRALLLARLSLAGLGLALPCYQFAHSVPELLAVRIFHGLSFVCLVSAVMALLARTVPPKLSGRAFGYFSLASLVPYALMPPLTEWLLPRAGGEARAYAWTALLTLPALALMVPLGKRLGRKAFPPEERHGPSRAEILENLGRPPVLLLLGANLLAFAATTQVFFFAKPYALSLGLADPGLFFTVSTGASIAVRVLAGPYYDRLPRRTAALSALALLGACIVLFPLAASATTFLALAGVYGSCLGVAMPLANAAMFLESPARLRGMNMNLMLFMMDAGYVLGPLAGGALLAGSGGFGALFGVSAACATGAALLYLPLAARELRAGADAPH</sequence>
<feature type="transmembrane region" description="Helical" evidence="4">
    <location>
        <begin position="343"/>
        <end position="364"/>
    </location>
</feature>
<reference evidence="6 7" key="1">
    <citation type="submission" date="2020-04" db="EMBL/GenBank/DDBJ databases">
        <authorList>
            <consortium name="Desulfovibrio sp. FSS-1 genome sequencing consortium"/>
            <person name="Shimoshige H."/>
            <person name="Kobayashi H."/>
            <person name="Maekawa T."/>
        </authorList>
    </citation>
    <scope>NUCLEOTIDE SEQUENCE [LARGE SCALE GENOMIC DNA]</scope>
    <source>
        <strain evidence="6 7">SIID29052-01</strain>
    </source>
</reference>
<dbReference type="InterPro" id="IPR052714">
    <property type="entry name" value="MFS_Exporter"/>
</dbReference>
<comment type="caution">
    <text evidence="6">The sequence shown here is derived from an EMBL/GenBank/DDBJ whole genome shotgun (WGS) entry which is preliminary data.</text>
</comment>
<dbReference type="InterPro" id="IPR011701">
    <property type="entry name" value="MFS"/>
</dbReference>
<reference evidence="6 7" key="2">
    <citation type="submission" date="2020-05" db="EMBL/GenBank/DDBJ databases">
        <title>Draft genome sequence of Desulfovibrio sp. strainFSS-1.</title>
        <authorList>
            <person name="Shimoshige H."/>
            <person name="Kobayashi H."/>
            <person name="Maekawa T."/>
        </authorList>
    </citation>
    <scope>NUCLEOTIDE SEQUENCE [LARGE SCALE GENOMIC DNA]</scope>
    <source>
        <strain evidence="6 7">SIID29052-01</strain>
    </source>
</reference>
<keyword evidence="3 4" id="KW-0472">Membrane</keyword>
<keyword evidence="2 4" id="KW-1133">Transmembrane helix</keyword>
<feature type="transmembrane region" description="Helical" evidence="4">
    <location>
        <begin position="139"/>
        <end position="157"/>
    </location>
</feature>
<dbReference type="GO" id="GO:0022857">
    <property type="term" value="F:transmembrane transporter activity"/>
    <property type="evidence" value="ECO:0007669"/>
    <property type="project" value="InterPro"/>
</dbReference>
<feature type="transmembrane region" description="Helical" evidence="4">
    <location>
        <begin position="105"/>
        <end position="127"/>
    </location>
</feature>
<feature type="transmembrane region" description="Helical" evidence="4">
    <location>
        <begin position="169"/>
        <end position="189"/>
    </location>
</feature>
<feature type="transmembrane region" description="Helical" evidence="4">
    <location>
        <begin position="283"/>
        <end position="301"/>
    </location>
</feature>
<feature type="transmembrane region" description="Helical" evidence="4">
    <location>
        <begin position="12"/>
        <end position="37"/>
    </location>
</feature>
<evidence type="ECO:0000259" key="5">
    <source>
        <dbReference type="PROSITE" id="PS50850"/>
    </source>
</evidence>
<dbReference type="InterPro" id="IPR020846">
    <property type="entry name" value="MFS_dom"/>
</dbReference>
<dbReference type="InterPro" id="IPR036259">
    <property type="entry name" value="MFS_trans_sf"/>
</dbReference>
<feature type="transmembrane region" description="Helical" evidence="4">
    <location>
        <begin position="370"/>
        <end position="389"/>
    </location>
</feature>
<evidence type="ECO:0000256" key="4">
    <source>
        <dbReference type="SAM" id="Phobius"/>
    </source>
</evidence>
<dbReference type="PANTHER" id="PTHR23531:SF1">
    <property type="entry name" value="QUINOLENE RESISTANCE PROTEIN NORA"/>
    <property type="match status" value="1"/>
</dbReference>
<dbReference type="SUPFAM" id="SSF103473">
    <property type="entry name" value="MFS general substrate transporter"/>
    <property type="match status" value="1"/>
</dbReference>
<dbReference type="Pfam" id="PF07690">
    <property type="entry name" value="MFS_1"/>
    <property type="match status" value="1"/>
</dbReference>
<dbReference type="PANTHER" id="PTHR23531">
    <property type="entry name" value="QUINOLENE RESISTANCE PROTEIN NORA"/>
    <property type="match status" value="1"/>
</dbReference>
<feature type="transmembrane region" description="Helical" evidence="4">
    <location>
        <begin position="253"/>
        <end position="271"/>
    </location>
</feature>
<dbReference type="RefSeq" id="WP_173083484.1">
    <property type="nucleotide sequence ID" value="NZ_BLTE01000007.1"/>
</dbReference>
<keyword evidence="1 4" id="KW-0812">Transmembrane</keyword>
<keyword evidence="7" id="KW-1185">Reference proteome</keyword>
<protein>
    <recommendedName>
        <fullName evidence="5">Major facilitator superfamily (MFS) profile domain-containing protein</fullName>
    </recommendedName>
</protein>
<organism evidence="6 7">
    <name type="scientific">Fundidesulfovibrio magnetotacticus</name>
    <dbReference type="NCBI Taxonomy" id="2730080"/>
    <lineage>
        <taxon>Bacteria</taxon>
        <taxon>Pseudomonadati</taxon>
        <taxon>Thermodesulfobacteriota</taxon>
        <taxon>Desulfovibrionia</taxon>
        <taxon>Desulfovibrionales</taxon>
        <taxon>Desulfovibrionaceae</taxon>
        <taxon>Fundidesulfovibrio</taxon>
    </lineage>
</organism>
<name>A0A6V8LMM4_9BACT</name>
<evidence type="ECO:0000256" key="1">
    <source>
        <dbReference type="ARBA" id="ARBA00022692"/>
    </source>
</evidence>
<proteinExistence type="predicted"/>
<evidence type="ECO:0000256" key="2">
    <source>
        <dbReference type="ARBA" id="ARBA00022989"/>
    </source>
</evidence>
<dbReference type="AlphaFoldDB" id="A0A6V8LMM4"/>
<dbReference type="Proteomes" id="UP000494245">
    <property type="component" value="Unassembled WGS sequence"/>
</dbReference>
<evidence type="ECO:0000313" key="6">
    <source>
        <dbReference type="EMBL" id="GFK93922.1"/>
    </source>
</evidence>
<dbReference type="Gene3D" id="1.20.1250.20">
    <property type="entry name" value="MFS general substrate transporter like domains"/>
    <property type="match status" value="2"/>
</dbReference>
<feature type="transmembrane region" description="Helical" evidence="4">
    <location>
        <begin position="307"/>
        <end position="331"/>
    </location>
</feature>
<gene>
    <name evidence="6" type="ORF">NNJEOMEG_01760</name>
</gene>